<dbReference type="AlphaFoldDB" id="A0AAD3Y8Q4"/>
<accession>A0AAD3Y8Q4</accession>
<evidence type="ECO:0000313" key="1">
    <source>
        <dbReference type="EMBL" id="GMH32070.1"/>
    </source>
</evidence>
<proteinExistence type="predicted"/>
<sequence length="76" mass="8574">MRGESQWSRMLEEIFRRQHGELEIGGHCLGGFSPFQLPQCHCGDRCQGQAMQCKPGAIVIEAHPEGSVVKYHRAYC</sequence>
<name>A0AAD3Y8Q4_NEPGR</name>
<dbReference type="EMBL" id="BSYO01000055">
    <property type="protein sequence ID" value="GMH32070.1"/>
    <property type="molecule type" value="Genomic_DNA"/>
</dbReference>
<dbReference type="Proteomes" id="UP001279734">
    <property type="component" value="Unassembled WGS sequence"/>
</dbReference>
<keyword evidence="2" id="KW-1185">Reference proteome</keyword>
<comment type="caution">
    <text evidence="1">The sequence shown here is derived from an EMBL/GenBank/DDBJ whole genome shotgun (WGS) entry which is preliminary data.</text>
</comment>
<reference evidence="1" key="1">
    <citation type="submission" date="2023-05" db="EMBL/GenBank/DDBJ databases">
        <title>Nepenthes gracilis genome sequencing.</title>
        <authorList>
            <person name="Fukushima K."/>
        </authorList>
    </citation>
    <scope>NUCLEOTIDE SEQUENCE</scope>
    <source>
        <strain evidence="1">SING2019-196</strain>
    </source>
</reference>
<organism evidence="1 2">
    <name type="scientific">Nepenthes gracilis</name>
    <name type="common">Slender pitcher plant</name>
    <dbReference type="NCBI Taxonomy" id="150966"/>
    <lineage>
        <taxon>Eukaryota</taxon>
        <taxon>Viridiplantae</taxon>
        <taxon>Streptophyta</taxon>
        <taxon>Embryophyta</taxon>
        <taxon>Tracheophyta</taxon>
        <taxon>Spermatophyta</taxon>
        <taxon>Magnoliopsida</taxon>
        <taxon>eudicotyledons</taxon>
        <taxon>Gunneridae</taxon>
        <taxon>Pentapetalae</taxon>
        <taxon>Caryophyllales</taxon>
        <taxon>Nepenthaceae</taxon>
        <taxon>Nepenthes</taxon>
    </lineage>
</organism>
<protein>
    <submittedName>
        <fullName evidence="1">Uncharacterized protein</fullName>
    </submittedName>
</protein>
<gene>
    <name evidence="1" type="ORF">Nepgr_033914</name>
</gene>
<evidence type="ECO:0000313" key="2">
    <source>
        <dbReference type="Proteomes" id="UP001279734"/>
    </source>
</evidence>